<organism evidence="1">
    <name type="scientific">Anopheles darlingi</name>
    <name type="common">Mosquito</name>
    <dbReference type="NCBI Taxonomy" id="43151"/>
    <lineage>
        <taxon>Eukaryota</taxon>
        <taxon>Metazoa</taxon>
        <taxon>Ecdysozoa</taxon>
        <taxon>Arthropoda</taxon>
        <taxon>Hexapoda</taxon>
        <taxon>Insecta</taxon>
        <taxon>Pterygota</taxon>
        <taxon>Neoptera</taxon>
        <taxon>Endopterygota</taxon>
        <taxon>Diptera</taxon>
        <taxon>Nematocera</taxon>
        <taxon>Culicoidea</taxon>
        <taxon>Culicidae</taxon>
        <taxon>Anophelinae</taxon>
        <taxon>Anopheles</taxon>
    </lineage>
</organism>
<accession>A0A2M4DL07</accession>
<reference evidence="1" key="1">
    <citation type="submission" date="2018-01" db="EMBL/GenBank/DDBJ databases">
        <title>An insight into the sialome of Amazonian anophelines.</title>
        <authorList>
            <person name="Ribeiro J.M."/>
            <person name="Scarpassa V."/>
            <person name="Calvo E."/>
        </authorList>
    </citation>
    <scope>NUCLEOTIDE SEQUENCE</scope>
</reference>
<protein>
    <submittedName>
        <fullName evidence="1">Putative secreted protein</fullName>
    </submittedName>
</protein>
<name>A0A2M4DL07_ANODA</name>
<dbReference type="EMBL" id="GGFL01014056">
    <property type="protein sequence ID" value="MBW78234.1"/>
    <property type="molecule type" value="Transcribed_RNA"/>
</dbReference>
<dbReference type="AlphaFoldDB" id="A0A2M4DL07"/>
<proteinExistence type="predicted"/>
<sequence>MMIYPLLPCAAAGLLGLFSDRTPALPPPLPAALLSTAVAVSQSFIAVRSLSLSLYLTPLCLFDTTARCCKIS</sequence>
<evidence type="ECO:0000313" key="1">
    <source>
        <dbReference type="EMBL" id="MBW78234.1"/>
    </source>
</evidence>